<feature type="compositionally biased region" description="Basic and acidic residues" evidence="1">
    <location>
        <begin position="300"/>
        <end position="312"/>
    </location>
</feature>
<gene>
    <name evidence="2" type="ORF">D9756_010790</name>
</gene>
<organism evidence="2 3">
    <name type="scientific">Leucocoprinus leucothites</name>
    <dbReference type="NCBI Taxonomy" id="201217"/>
    <lineage>
        <taxon>Eukaryota</taxon>
        <taxon>Fungi</taxon>
        <taxon>Dikarya</taxon>
        <taxon>Basidiomycota</taxon>
        <taxon>Agaricomycotina</taxon>
        <taxon>Agaricomycetes</taxon>
        <taxon>Agaricomycetidae</taxon>
        <taxon>Agaricales</taxon>
        <taxon>Agaricineae</taxon>
        <taxon>Agaricaceae</taxon>
        <taxon>Leucocoprinus</taxon>
    </lineage>
</organism>
<evidence type="ECO:0000313" key="2">
    <source>
        <dbReference type="EMBL" id="KAF5348101.1"/>
    </source>
</evidence>
<accession>A0A8H5FT14</accession>
<reference evidence="2 3" key="1">
    <citation type="journal article" date="2020" name="ISME J.">
        <title>Uncovering the hidden diversity of litter-decomposition mechanisms in mushroom-forming fungi.</title>
        <authorList>
            <person name="Floudas D."/>
            <person name="Bentzer J."/>
            <person name="Ahren D."/>
            <person name="Johansson T."/>
            <person name="Persson P."/>
            <person name="Tunlid A."/>
        </authorList>
    </citation>
    <scope>NUCLEOTIDE SEQUENCE [LARGE SCALE GENOMIC DNA]</scope>
    <source>
        <strain evidence="2 3">CBS 146.42</strain>
    </source>
</reference>
<feature type="compositionally biased region" description="Low complexity" evidence="1">
    <location>
        <begin position="487"/>
        <end position="541"/>
    </location>
</feature>
<feature type="compositionally biased region" description="Acidic residues" evidence="1">
    <location>
        <begin position="613"/>
        <end position="628"/>
    </location>
</feature>
<evidence type="ECO:0000256" key="1">
    <source>
        <dbReference type="SAM" id="MobiDB-lite"/>
    </source>
</evidence>
<protein>
    <recommendedName>
        <fullName evidence="4">F-box domain-containing protein</fullName>
    </recommendedName>
</protein>
<sequence length="669" mass="73214">MYGGGGWAYGKGGPDELRKWGVRDRSYRSITFSSSLPRSCQQPHVRTLSVPSAMAQVPLHLPQELVDSIIAYVDDDRATLVSCAQVSRSWLHSSRHYLFANISLSPHSSGKSLPQVSCQRLYRVLQDSPAIIQYIRHLQIVDGGSSPNVPTRQWITSERSLPPLLKLLTHLRQLELGASSPSSPLQWKSLPFTLQNAICTVLKLPTLSFVRLHTWTFPNLVSLAAVISSCQNLKGLSLSSVTVDEELHHHSEPSGQTKSITLPPPPTTQLSPPLLVSSANSDHGRYRHSTDTEGLGIDTEFYHDHDHDHNEDDPGVESGSDTDTVNTRVRQPHLEALSLDYVNFGYLGYWLFAPSQSPSPINFATLRELRISRSADPLVVEQILISIGASLEYLHLKPGSWDVFSFDLKRNPNLKSLRLTLEKSETALSWCTTLLSSLAPSGFFSSSSSSSSSTYSGYSDDADELSLSHISLEFWTDLKKLSAASTSSSSSASSTASSSLSNSPNRSTPSLLPSSSPPTSSSPLSSSSALTLNNSSSASLNERAQTPPPRQRRSFTLYNKLEPTWSSLDSILSFLPTPLHQLDVGLFAQSTSADFLRVKEALRGVRTRLNSDCGEEGEERESESDCDDSASVRKGKSGGVVRVYQLGLKSQRSIGRICGPRLRSFEGEK</sequence>
<proteinExistence type="predicted"/>
<dbReference type="OrthoDB" id="3042878at2759"/>
<feature type="region of interest" description="Disordered" evidence="1">
    <location>
        <begin position="487"/>
        <end position="555"/>
    </location>
</feature>
<feature type="compositionally biased region" description="Low complexity" evidence="1">
    <location>
        <begin position="268"/>
        <end position="278"/>
    </location>
</feature>
<dbReference type="AlphaFoldDB" id="A0A8H5FT14"/>
<feature type="compositionally biased region" description="Basic and acidic residues" evidence="1">
    <location>
        <begin position="282"/>
        <end position="291"/>
    </location>
</feature>
<comment type="caution">
    <text evidence="2">The sequence shown here is derived from an EMBL/GenBank/DDBJ whole genome shotgun (WGS) entry which is preliminary data.</text>
</comment>
<name>A0A8H5FT14_9AGAR</name>
<evidence type="ECO:0008006" key="4">
    <source>
        <dbReference type="Google" id="ProtNLM"/>
    </source>
</evidence>
<keyword evidence="3" id="KW-1185">Reference proteome</keyword>
<dbReference type="EMBL" id="JAACJO010000021">
    <property type="protein sequence ID" value="KAF5348101.1"/>
    <property type="molecule type" value="Genomic_DNA"/>
</dbReference>
<feature type="region of interest" description="Disordered" evidence="1">
    <location>
        <begin position="613"/>
        <end position="634"/>
    </location>
</feature>
<dbReference type="SUPFAM" id="SSF52047">
    <property type="entry name" value="RNI-like"/>
    <property type="match status" value="1"/>
</dbReference>
<feature type="region of interest" description="Disordered" evidence="1">
    <location>
        <begin position="247"/>
        <end position="324"/>
    </location>
</feature>
<evidence type="ECO:0000313" key="3">
    <source>
        <dbReference type="Proteomes" id="UP000559027"/>
    </source>
</evidence>
<dbReference type="Proteomes" id="UP000559027">
    <property type="component" value="Unassembled WGS sequence"/>
</dbReference>